<gene>
    <name evidence="1" type="ORF">LATKL145_02440</name>
</gene>
<dbReference type="AlphaFoldDB" id="A0ABC9VK24"/>
<proteinExistence type="predicted"/>
<dbReference type="Proteomes" id="UP001437574">
    <property type="component" value="Unassembled WGS sequence"/>
</dbReference>
<comment type="caution">
    <text evidence="1">The sequence shown here is derived from an EMBL/GenBank/DDBJ whole genome shotgun (WGS) entry which is preliminary data.</text>
</comment>
<dbReference type="Gene3D" id="3.90.190.10">
    <property type="entry name" value="Protein tyrosine phosphatase superfamily"/>
    <property type="match status" value="1"/>
</dbReference>
<dbReference type="Pfam" id="PF13350">
    <property type="entry name" value="Y_phosphatase3"/>
    <property type="match status" value="1"/>
</dbReference>
<name>A0ABC9VK24_LACAM</name>
<evidence type="ECO:0000313" key="1">
    <source>
        <dbReference type="EMBL" id="GAA0041834.1"/>
    </source>
</evidence>
<dbReference type="InterPro" id="IPR029021">
    <property type="entry name" value="Prot-tyrosine_phosphatase-like"/>
</dbReference>
<sequence>MMCDHYQDHIITEFDQKTVVKVLQILAETKDGAVIYHCTEGKDRTGFVNFFVLYILGVDLEIIRQDYLASNFILNEYRAKRDEKLKQAGENLIFRSNMRVLSSVSDTLFDIILLTIEEKFDGIENYLSK</sequence>
<organism evidence="1 2">
    <name type="scientific">Lactobacillus amylovorus subsp. animalium</name>
    <dbReference type="NCBI Taxonomy" id="3378536"/>
    <lineage>
        <taxon>Bacteria</taxon>
        <taxon>Bacillati</taxon>
        <taxon>Bacillota</taxon>
        <taxon>Bacilli</taxon>
        <taxon>Lactobacillales</taxon>
        <taxon>Lactobacillaceae</taxon>
        <taxon>Lactobacillus</taxon>
    </lineage>
</organism>
<protein>
    <recommendedName>
        <fullName evidence="3">Tyrosine-protein phosphatase</fullName>
    </recommendedName>
</protein>
<reference evidence="2" key="2">
    <citation type="submission" date="2024-01" db="EMBL/GenBank/DDBJ databases">
        <title>Draft genome sequence of Lactobacillus amylovorus strain TKL145.</title>
        <authorList>
            <person name="Tohno M."/>
            <person name="Tanizawa Y."/>
        </authorList>
    </citation>
    <scope>NUCLEOTIDE SEQUENCE [LARGE SCALE GENOMIC DNA]</scope>
    <source>
        <strain evidence="2">TKL145</strain>
    </source>
</reference>
<dbReference type="SUPFAM" id="SSF52799">
    <property type="entry name" value="(Phosphotyrosine protein) phosphatases II"/>
    <property type="match status" value="1"/>
</dbReference>
<reference evidence="1 2" key="1">
    <citation type="journal article" date="2024" name="Int. J. Syst. Evol. Microbiol.">
        <title>Proposal of Lactobacillus amylovorus subsp. animalis subsp. nov. and an emended description of Lactobacillus amylovorus.</title>
        <authorList>
            <person name="Yamane K."/>
            <person name="Tanizawa Y."/>
            <person name="Kobayashi H."/>
            <person name="Kamizono T."/>
            <person name="Kojima Y."/>
            <person name="Takagi H."/>
            <person name="Tohno M."/>
        </authorList>
    </citation>
    <scope>NUCLEOTIDE SEQUENCE [LARGE SCALE GENOMIC DNA]</scope>
    <source>
        <strain evidence="1 2">TKL145</strain>
    </source>
</reference>
<evidence type="ECO:0008006" key="3">
    <source>
        <dbReference type="Google" id="ProtNLM"/>
    </source>
</evidence>
<accession>A0ABC9VK24</accession>
<evidence type="ECO:0000313" key="2">
    <source>
        <dbReference type="Proteomes" id="UP001437574"/>
    </source>
</evidence>
<dbReference type="EMBL" id="BAAAAK010000001">
    <property type="protein sequence ID" value="GAA0041834.1"/>
    <property type="molecule type" value="Genomic_DNA"/>
</dbReference>
<dbReference type="InterPro" id="IPR026893">
    <property type="entry name" value="Tyr/Ser_Pase_IphP-type"/>
</dbReference>